<reference evidence="2" key="1">
    <citation type="submission" date="2019-11" db="EMBL/GenBank/DDBJ databases">
        <title>Bipolaris sorokiniana Genome sequencing.</title>
        <authorList>
            <person name="Wang H."/>
        </authorList>
    </citation>
    <scope>NUCLEOTIDE SEQUENCE</scope>
</reference>
<feature type="transmembrane region" description="Helical" evidence="1">
    <location>
        <begin position="12"/>
        <end position="31"/>
    </location>
</feature>
<keyword evidence="1" id="KW-1133">Transmembrane helix</keyword>
<protein>
    <submittedName>
        <fullName evidence="2">Uncharacterized protein</fullName>
    </submittedName>
</protein>
<proteinExistence type="predicted"/>
<organism evidence="2 3">
    <name type="scientific">Cochliobolus sativus</name>
    <name type="common">Common root rot and spot blotch fungus</name>
    <name type="synonym">Bipolaris sorokiniana</name>
    <dbReference type="NCBI Taxonomy" id="45130"/>
    <lineage>
        <taxon>Eukaryota</taxon>
        <taxon>Fungi</taxon>
        <taxon>Dikarya</taxon>
        <taxon>Ascomycota</taxon>
        <taxon>Pezizomycotina</taxon>
        <taxon>Dothideomycetes</taxon>
        <taxon>Pleosporomycetidae</taxon>
        <taxon>Pleosporales</taxon>
        <taxon>Pleosporineae</taxon>
        <taxon>Pleosporaceae</taxon>
        <taxon>Bipolaris</taxon>
    </lineage>
</organism>
<gene>
    <name evidence="2" type="ORF">GGP41_008479</name>
</gene>
<accession>A0A8H5Z991</accession>
<evidence type="ECO:0000313" key="2">
    <source>
        <dbReference type="EMBL" id="KAF5846023.1"/>
    </source>
</evidence>
<evidence type="ECO:0000256" key="1">
    <source>
        <dbReference type="SAM" id="Phobius"/>
    </source>
</evidence>
<dbReference type="EMBL" id="WNKQ01000017">
    <property type="protein sequence ID" value="KAF5846023.1"/>
    <property type="molecule type" value="Genomic_DNA"/>
</dbReference>
<keyword evidence="1" id="KW-0472">Membrane</keyword>
<dbReference type="AlphaFoldDB" id="A0A8H5Z991"/>
<evidence type="ECO:0000313" key="3">
    <source>
        <dbReference type="Proteomes" id="UP000624244"/>
    </source>
</evidence>
<keyword evidence="1" id="KW-0812">Transmembrane</keyword>
<sequence>MYSIFMSYLIQCWRFLLRGTLALTTAFYLHFIYPSFLFFRALRSGVLKILVTHYFGLSKDYRPSRSANLRLVVMLS</sequence>
<dbReference type="Proteomes" id="UP000624244">
    <property type="component" value="Unassembled WGS sequence"/>
</dbReference>
<comment type="caution">
    <text evidence="2">The sequence shown here is derived from an EMBL/GenBank/DDBJ whole genome shotgun (WGS) entry which is preliminary data.</text>
</comment>
<name>A0A8H5Z991_COCSA</name>